<sequence length="59" mass="6670">MSDLSNNPDRNDDGQRSGNDRDEAARDPGSGCQFLSPEDEALMRELDREMDERIAAWIT</sequence>
<evidence type="ECO:0000313" key="3">
    <source>
        <dbReference type="Proteomes" id="UP001575105"/>
    </source>
</evidence>
<proteinExistence type="predicted"/>
<dbReference type="RefSeq" id="WP_425346344.1">
    <property type="nucleotide sequence ID" value="NZ_JBGUBD010000008.1"/>
</dbReference>
<comment type="caution">
    <text evidence="2">The sequence shown here is derived from an EMBL/GenBank/DDBJ whole genome shotgun (WGS) entry which is preliminary data.</text>
</comment>
<name>A0ABV4U8I7_9BACT</name>
<reference evidence="2 3" key="1">
    <citation type="submission" date="2024-08" db="EMBL/GenBank/DDBJ databases">
        <title>Whole-genome sequencing of halo(alkali)philic microorganisms from hypersaline lakes.</title>
        <authorList>
            <person name="Sorokin D.Y."/>
            <person name="Merkel A.Y."/>
            <person name="Messina E."/>
            <person name="Yakimov M."/>
        </authorList>
    </citation>
    <scope>NUCLEOTIDE SEQUENCE [LARGE SCALE GENOMIC DNA]</scope>
    <source>
        <strain evidence="2 3">AB-hyl4</strain>
    </source>
</reference>
<evidence type="ECO:0000313" key="2">
    <source>
        <dbReference type="EMBL" id="MFA9479425.1"/>
    </source>
</evidence>
<organism evidence="2 3">
    <name type="scientific">Natronomicrosphaera hydrolytica</name>
    <dbReference type="NCBI Taxonomy" id="3242702"/>
    <lineage>
        <taxon>Bacteria</taxon>
        <taxon>Pseudomonadati</taxon>
        <taxon>Planctomycetota</taxon>
        <taxon>Phycisphaerae</taxon>
        <taxon>Phycisphaerales</taxon>
        <taxon>Phycisphaeraceae</taxon>
        <taxon>Natronomicrosphaera</taxon>
    </lineage>
</organism>
<protein>
    <submittedName>
        <fullName evidence="2">Uncharacterized protein</fullName>
    </submittedName>
</protein>
<feature type="compositionally biased region" description="Basic and acidic residues" evidence="1">
    <location>
        <begin position="9"/>
        <end position="26"/>
    </location>
</feature>
<evidence type="ECO:0000256" key="1">
    <source>
        <dbReference type="SAM" id="MobiDB-lite"/>
    </source>
</evidence>
<accession>A0ABV4U8I7</accession>
<dbReference type="Proteomes" id="UP001575105">
    <property type="component" value="Unassembled WGS sequence"/>
</dbReference>
<gene>
    <name evidence="2" type="ORF">ACERK3_14140</name>
</gene>
<feature type="region of interest" description="Disordered" evidence="1">
    <location>
        <begin position="1"/>
        <end position="37"/>
    </location>
</feature>
<keyword evidence="3" id="KW-1185">Reference proteome</keyword>
<dbReference type="EMBL" id="JBGUBD010000008">
    <property type="protein sequence ID" value="MFA9479425.1"/>
    <property type="molecule type" value="Genomic_DNA"/>
</dbReference>